<feature type="compositionally biased region" description="Low complexity" evidence="1">
    <location>
        <begin position="96"/>
        <end position="114"/>
    </location>
</feature>
<evidence type="ECO:0000256" key="1">
    <source>
        <dbReference type="SAM" id="MobiDB-lite"/>
    </source>
</evidence>
<feature type="region of interest" description="Disordered" evidence="1">
    <location>
        <begin position="94"/>
        <end position="122"/>
    </location>
</feature>
<reference evidence="2 3" key="1">
    <citation type="submission" date="2019-01" db="EMBL/GenBank/DDBJ databases">
        <title>A draft genome assembly of the solar-powered sea slug Elysia chlorotica.</title>
        <authorList>
            <person name="Cai H."/>
            <person name="Li Q."/>
            <person name="Fang X."/>
            <person name="Li J."/>
            <person name="Curtis N.E."/>
            <person name="Altenburger A."/>
            <person name="Shibata T."/>
            <person name="Feng M."/>
            <person name="Maeda T."/>
            <person name="Schwartz J.A."/>
            <person name="Shigenobu S."/>
            <person name="Lundholm N."/>
            <person name="Nishiyama T."/>
            <person name="Yang H."/>
            <person name="Hasebe M."/>
            <person name="Li S."/>
            <person name="Pierce S.K."/>
            <person name="Wang J."/>
        </authorList>
    </citation>
    <scope>NUCLEOTIDE SEQUENCE [LARGE SCALE GENOMIC DNA]</scope>
    <source>
        <strain evidence="2">EC2010</strain>
        <tissue evidence="2">Whole organism of an adult</tissue>
    </source>
</reference>
<feature type="region of interest" description="Disordered" evidence="1">
    <location>
        <begin position="143"/>
        <end position="195"/>
    </location>
</feature>
<evidence type="ECO:0000313" key="3">
    <source>
        <dbReference type="Proteomes" id="UP000271974"/>
    </source>
</evidence>
<gene>
    <name evidence="2" type="ORF">EGW08_017468</name>
</gene>
<evidence type="ECO:0000313" key="2">
    <source>
        <dbReference type="EMBL" id="RUS74770.1"/>
    </source>
</evidence>
<dbReference type="OrthoDB" id="6158757at2759"/>
<feature type="non-terminal residue" evidence="2">
    <location>
        <position position="195"/>
    </location>
</feature>
<proteinExistence type="predicted"/>
<dbReference type="Proteomes" id="UP000271974">
    <property type="component" value="Unassembled WGS sequence"/>
</dbReference>
<name>A0A3S1B4D3_ELYCH</name>
<protein>
    <submittedName>
        <fullName evidence="2">Uncharacterized protein</fullName>
    </submittedName>
</protein>
<feature type="region of interest" description="Disordered" evidence="1">
    <location>
        <begin position="53"/>
        <end position="72"/>
    </location>
</feature>
<dbReference type="EMBL" id="RQTK01000801">
    <property type="protein sequence ID" value="RUS74770.1"/>
    <property type="molecule type" value="Genomic_DNA"/>
</dbReference>
<dbReference type="AlphaFoldDB" id="A0A3S1B4D3"/>
<comment type="caution">
    <text evidence="2">The sequence shown here is derived from an EMBL/GenBank/DDBJ whole genome shotgun (WGS) entry which is preliminary data.</text>
</comment>
<sequence>MTTVESNVAELLKVGEEEFDTAIKAMTVKSLMGVISGLQREMSREQDAFNSLSGELHKNKGRNSHQAKQISRDMVASQQRLTLLMNRSMKCFAQGSHDNNNSSTNSDCSSNSNSGKTNGTMDGEVVVQPQQISPVNHVNGAANGVQQQQPQQQQQQPQQRLRQVSTGRAPGSSSSFSLPASSSAGGTASDGENQL</sequence>
<accession>A0A3S1B4D3</accession>
<keyword evidence="3" id="KW-1185">Reference proteome</keyword>
<organism evidence="2 3">
    <name type="scientific">Elysia chlorotica</name>
    <name type="common">Eastern emerald elysia</name>
    <name type="synonym">Sea slug</name>
    <dbReference type="NCBI Taxonomy" id="188477"/>
    <lineage>
        <taxon>Eukaryota</taxon>
        <taxon>Metazoa</taxon>
        <taxon>Spiralia</taxon>
        <taxon>Lophotrochozoa</taxon>
        <taxon>Mollusca</taxon>
        <taxon>Gastropoda</taxon>
        <taxon>Heterobranchia</taxon>
        <taxon>Euthyneura</taxon>
        <taxon>Panpulmonata</taxon>
        <taxon>Sacoglossa</taxon>
        <taxon>Placobranchoidea</taxon>
        <taxon>Plakobranchidae</taxon>
        <taxon>Elysia</taxon>
    </lineage>
</organism>
<feature type="compositionally biased region" description="Low complexity" evidence="1">
    <location>
        <begin position="146"/>
        <end position="195"/>
    </location>
</feature>